<dbReference type="Pfam" id="PF04364">
    <property type="entry name" value="DNA_pol3_chi"/>
    <property type="match status" value="1"/>
</dbReference>
<accession>A0A4R1ESZ0</accession>
<dbReference type="GO" id="GO:0003887">
    <property type="term" value="F:DNA-directed DNA polymerase activity"/>
    <property type="evidence" value="ECO:0007669"/>
    <property type="project" value="InterPro"/>
</dbReference>
<dbReference type="PANTHER" id="PTHR38767">
    <property type="entry name" value="DNA POLYMERASE III SUBUNIT CHI"/>
    <property type="match status" value="1"/>
</dbReference>
<reference evidence="1 2" key="1">
    <citation type="submission" date="2019-03" db="EMBL/GenBank/DDBJ databases">
        <title>Genomic Encyclopedia of Type Strains, Phase IV (KMG-IV): sequencing the most valuable type-strain genomes for metagenomic binning, comparative biology and taxonomic classification.</title>
        <authorList>
            <person name="Goeker M."/>
        </authorList>
    </citation>
    <scope>NUCLEOTIDE SEQUENCE [LARGE SCALE GENOMIC DNA]</scope>
    <source>
        <strain evidence="1 2">DSM 24830</strain>
    </source>
</reference>
<name>A0A4R1ESZ0_9GAMM</name>
<dbReference type="RefSeq" id="WP_131906466.1">
    <property type="nucleotide sequence ID" value="NZ_BAAAFU010000006.1"/>
</dbReference>
<dbReference type="SUPFAM" id="SSF102400">
    <property type="entry name" value="DNA polymerase III chi subunit"/>
    <property type="match status" value="1"/>
</dbReference>
<comment type="caution">
    <text evidence="1">The sequence shown here is derived from an EMBL/GenBank/DDBJ whole genome shotgun (WGS) entry which is preliminary data.</text>
</comment>
<dbReference type="GO" id="GO:0032298">
    <property type="term" value="P:positive regulation of DNA-templated DNA replication initiation"/>
    <property type="evidence" value="ECO:0007669"/>
    <property type="project" value="TreeGrafter"/>
</dbReference>
<dbReference type="InterPro" id="IPR036768">
    <property type="entry name" value="PolIII_chi_sf"/>
</dbReference>
<protein>
    <submittedName>
        <fullName evidence="1">DNA polymerase III chi subunit</fullName>
    </submittedName>
</protein>
<keyword evidence="2" id="KW-1185">Reference proteome</keyword>
<sequence length="150" mass="17418">MTEINFYVSKEQGLEHRLAVAYRLINLAMSRNLCVHIHTGSESLSKKVDDFLWRNEATSFIPHSIISTEDSSTDADKKNSKPDKISISHNFEPIENCDYLINMSIERPSFFSRFTKVAEILDTEDEIITAGRKRYSFYRDRGYTLGYHKL</sequence>
<gene>
    <name evidence="1" type="ORF">EV695_2687</name>
</gene>
<dbReference type="PANTHER" id="PTHR38767:SF1">
    <property type="entry name" value="DNA POLYMERASE III SUBUNIT CHI"/>
    <property type="match status" value="1"/>
</dbReference>
<dbReference type="GO" id="GO:0003677">
    <property type="term" value="F:DNA binding"/>
    <property type="evidence" value="ECO:0007669"/>
    <property type="project" value="InterPro"/>
</dbReference>
<dbReference type="Proteomes" id="UP000294887">
    <property type="component" value="Unassembled WGS sequence"/>
</dbReference>
<dbReference type="AlphaFoldDB" id="A0A4R1ESZ0"/>
<organism evidence="1 2">
    <name type="scientific">Cocleimonas flava</name>
    <dbReference type="NCBI Taxonomy" id="634765"/>
    <lineage>
        <taxon>Bacteria</taxon>
        <taxon>Pseudomonadati</taxon>
        <taxon>Pseudomonadota</taxon>
        <taxon>Gammaproteobacteria</taxon>
        <taxon>Thiotrichales</taxon>
        <taxon>Thiotrichaceae</taxon>
        <taxon>Cocleimonas</taxon>
    </lineage>
</organism>
<proteinExistence type="predicted"/>
<evidence type="ECO:0000313" key="2">
    <source>
        <dbReference type="Proteomes" id="UP000294887"/>
    </source>
</evidence>
<dbReference type="OrthoDB" id="5297568at2"/>
<dbReference type="GO" id="GO:0006260">
    <property type="term" value="P:DNA replication"/>
    <property type="evidence" value="ECO:0007669"/>
    <property type="project" value="InterPro"/>
</dbReference>
<dbReference type="Gene3D" id="3.40.50.10110">
    <property type="entry name" value="DNA polymerase III subunit chi"/>
    <property type="match status" value="1"/>
</dbReference>
<dbReference type="InterPro" id="IPR007459">
    <property type="entry name" value="DNA_pol3_chi"/>
</dbReference>
<evidence type="ECO:0000313" key="1">
    <source>
        <dbReference type="EMBL" id="TCJ84727.1"/>
    </source>
</evidence>
<dbReference type="EMBL" id="SMFQ01000004">
    <property type="protein sequence ID" value="TCJ84727.1"/>
    <property type="molecule type" value="Genomic_DNA"/>
</dbReference>